<dbReference type="PANTHER" id="PTHR47506">
    <property type="entry name" value="TRANSCRIPTIONAL REGULATORY PROTEIN"/>
    <property type="match status" value="1"/>
</dbReference>
<dbReference type="PATRIC" id="fig|284581.3.peg.3002"/>
<evidence type="ECO:0000313" key="6">
    <source>
        <dbReference type="EMBL" id="KOO42928.1"/>
    </source>
</evidence>
<dbReference type="SUPFAM" id="SSF46689">
    <property type="entry name" value="Homeodomain-like"/>
    <property type="match status" value="1"/>
</dbReference>
<dbReference type="EMBL" id="LILC01000023">
    <property type="protein sequence ID" value="KOO42928.1"/>
    <property type="molecule type" value="Genomic_DNA"/>
</dbReference>
<keyword evidence="3" id="KW-0804">Transcription</keyword>
<dbReference type="Gene3D" id="1.10.357.10">
    <property type="entry name" value="Tetracycline Repressor, domain 2"/>
    <property type="match status" value="1"/>
</dbReference>
<keyword evidence="2 4" id="KW-0238">DNA-binding</keyword>
<dbReference type="InterPro" id="IPR036271">
    <property type="entry name" value="Tet_transcr_reg_TetR-rel_C_sf"/>
</dbReference>
<dbReference type="STRING" id="284581.AMD01_17475"/>
<keyword evidence="7" id="KW-1185">Reference proteome</keyword>
<dbReference type="GO" id="GO:0003677">
    <property type="term" value="F:DNA binding"/>
    <property type="evidence" value="ECO:0007669"/>
    <property type="project" value="UniProtKB-UniRule"/>
</dbReference>
<gene>
    <name evidence="6" type="ORF">AMD01_17475</name>
</gene>
<dbReference type="AlphaFoldDB" id="A0A0M0KX15"/>
<dbReference type="PANTHER" id="PTHR47506:SF1">
    <property type="entry name" value="HTH-TYPE TRANSCRIPTIONAL REGULATOR YJDC"/>
    <property type="match status" value="1"/>
</dbReference>
<evidence type="ECO:0000256" key="2">
    <source>
        <dbReference type="ARBA" id="ARBA00023125"/>
    </source>
</evidence>
<feature type="domain" description="HTH tetR-type" evidence="5">
    <location>
        <begin position="1"/>
        <end position="60"/>
    </location>
</feature>
<proteinExistence type="predicted"/>
<accession>A0A0M0KX15</accession>
<keyword evidence="1" id="KW-0805">Transcription regulation</keyword>
<dbReference type="SUPFAM" id="SSF48498">
    <property type="entry name" value="Tetracyclin repressor-like, C-terminal domain"/>
    <property type="match status" value="1"/>
</dbReference>
<dbReference type="Gene3D" id="1.10.10.60">
    <property type="entry name" value="Homeodomain-like"/>
    <property type="match status" value="1"/>
</dbReference>
<sequence length="191" mass="22696">MGAKEIKHEAAFLFAERGYDGTSMSDIAKRVGIKTPSIYTHFKGKDDLFLSILEESAMSELVYVRQTFQQEHPFKQMIKDLFYSYVHRYREDVMLRFWIRTSFFPPHELEKKVVSKFNHYLDKLENELKETFQEAIIDKKINDIDPERTATVFVALLDSVFIELLYGGYESVNRRVHALWTFFWESLQTKE</sequence>
<dbReference type="Pfam" id="PF00440">
    <property type="entry name" value="TetR_N"/>
    <property type="match status" value="1"/>
</dbReference>
<dbReference type="InterPro" id="IPR001647">
    <property type="entry name" value="HTH_TetR"/>
</dbReference>
<evidence type="ECO:0000256" key="4">
    <source>
        <dbReference type="PROSITE-ProRule" id="PRU00335"/>
    </source>
</evidence>
<feature type="DNA-binding region" description="H-T-H motif" evidence="4">
    <location>
        <begin position="23"/>
        <end position="42"/>
    </location>
</feature>
<protein>
    <recommendedName>
        <fullName evidence="5">HTH tetR-type domain-containing protein</fullName>
    </recommendedName>
</protein>
<comment type="caution">
    <text evidence="6">The sequence shown here is derived from an EMBL/GenBank/DDBJ whole genome shotgun (WGS) entry which is preliminary data.</text>
</comment>
<dbReference type="InterPro" id="IPR009057">
    <property type="entry name" value="Homeodomain-like_sf"/>
</dbReference>
<dbReference type="RefSeq" id="WP_053402730.1">
    <property type="nucleotide sequence ID" value="NZ_LILC01000023.1"/>
</dbReference>
<reference evidence="7" key="1">
    <citation type="submission" date="2015-08" db="EMBL/GenBank/DDBJ databases">
        <title>Fjat-14210 dsm16467.</title>
        <authorList>
            <person name="Liu B."/>
            <person name="Wang J."/>
            <person name="Zhu Y."/>
            <person name="Liu G."/>
            <person name="Chen Q."/>
            <person name="Chen Z."/>
            <person name="Lan J."/>
            <person name="Che J."/>
            <person name="Ge C."/>
            <person name="Shi H."/>
            <person name="Pan Z."/>
            <person name="Liu X."/>
        </authorList>
    </citation>
    <scope>NUCLEOTIDE SEQUENCE [LARGE SCALE GENOMIC DNA]</scope>
    <source>
        <strain evidence="7">DSM 16467</strain>
    </source>
</reference>
<name>A0A0M0KX15_9BACI</name>
<dbReference type="OrthoDB" id="509229at2"/>
<dbReference type="PRINTS" id="PR00455">
    <property type="entry name" value="HTHTETR"/>
</dbReference>
<evidence type="ECO:0000256" key="1">
    <source>
        <dbReference type="ARBA" id="ARBA00023015"/>
    </source>
</evidence>
<dbReference type="PROSITE" id="PS50977">
    <property type="entry name" value="HTH_TETR_2"/>
    <property type="match status" value="1"/>
</dbReference>
<evidence type="ECO:0000256" key="3">
    <source>
        <dbReference type="ARBA" id="ARBA00023163"/>
    </source>
</evidence>
<evidence type="ECO:0000313" key="7">
    <source>
        <dbReference type="Proteomes" id="UP000037558"/>
    </source>
</evidence>
<organism evidence="6 7">
    <name type="scientific">Priestia koreensis</name>
    <dbReference type="NCBI Taxonomy" id="284581"/>
    <lineage>
        <taxon>Bacteria</taxon>
        <taxon>Bacillati</taxon>
        <taxon>Bacillota</taxon>
        <taxon>Bacilli</taxon>
        <taxon>Bacillales</taxon>
        <taxon>Bacillaceae</taxon>
        <taxon>Priestia</taxon>
    </lineage>
</organism>
<evidence type="ECO:0000259" key="5">
    <source>
        <dbReference type="PROSITE" id="PS50977"/>
    </source>
</evidence>
<dbReference type="Proteomes" id="UP000037558">
    <property type="component" value="Unassembled WGS sequence"/>
</dbReference>